<dbReference type="Gene3D" id="3.40.50.200">
    <property type="entry name" value="Peptidase S8/S53 domain"/>
    <property type="match status" value="1"/>
</dbReference>
<keyword evidence="10" id="KW-1185">Reference proteome</keyword>
<dbReference type="InterPro" id="IPR015500">
    <property type="entry name" value="Peptidase_S8_subtilisin-rel"/>
</dbReference>
<keyword evidence="7" id="KW-0812">Transmembrane</keyword>
<feature type="domain" description="Peptidase S8/S53" evidence="8">
    <location>
        <begin position="241"/>
        <end position="476"/>
    </location>
</feature>
<dbReference type="InterPro" id="IPR023827">
    <property type="entry name" value="Peptidase_S8_Asp-AS"/>
</dbReference>
<dbReference type="InterPro" id="IPR023828">
    <property type="entry name" value="Peptidase_S8_Ser-AS"/>
</dbReference>
<feature type="active site" description="Charge relay system" evidence="5">
    <location>
        <position position="277"/>
    </location>
</feature>
<organism evidence="9 10">
    <name type="scientific">Neolewinella marina</name>
    <dbReference type="NCBI Taxonomy" id="438751"/>
    <lineage>
        <taxon>Bacteria</taxon>
        <taxon>Pseudomonadati</taxon>
        <taxon>Bacteroidota</taxon>
        <taxon>Saprospiria</taxon>
        <taxon>Saprospirales</taxon>
        <taxon>Lewinellaceae</taxon>
        <taxon>Neolewinella</taxon>
    </lineage>
</organism>
<dbReference type="PRINTS" id="PR00723">
    <property type="entry name" value="SUBTILISIN"/>
</dbReference>
<feature type="transmembrane region" description="Helical" evidence="7">
    <location>
        <begin position="75"/>
        <end position="94"/>
    </location>
</feature>
<proteinExistence type="inferred from homology"/>
<dbReference type="RefSeq" id="WP_099106097.1">
    <property type="nucleotide sequence ID" value="NZ_JAATJF010000001.1"/>
</dbReference>
<accession>A0A2G0CEZ1</accession>
<dbReference type="InterPro" id="IPR036852">
    <property type="entry name" value="Peptidase_S8/S53_dom_sf"/>
</dbReference>
<evidence type="ECO:0000256" key="3">
    <source>
        <dbReference type="ARBA" id="ARBA00022801"/>
    </source>
</evidence>
<evidence type="ECO:0000256" key="6">
    <source>
        <dbReference type="RuleBase" id="RU003355"/>
    </source>
</evidence>
<dbReference type="SUPFAM" id="SSF52743">
    <property type="entry name" value="Subtilisin-like"/>
    <property type="match status" value="1"/>
</dbReference>
<keyword evidence="4 5" id="KW-0720">Serine protease</keyword>
<gene>
    <name evidence="9" type="ORF">CGL56_08385</name>
</gene>
<evidence type="ECO:0000259" key="8">
    <source>
        <dbReference type="Pfam" id="PF00082"/>
    </source>
</evidence>
<feature type="active site" description="Charge relay system" evidence="5">
    <location>
        <position position="443"/>
    </location>
</feature>
<comment type="caution">
    <text evidence="9">The sequence shown here is derived from an EMBL/GenBank/DDBJ whole genome shotgun (WGS) entry which is preliminary data.</text>
</comment>
<dbReference type="Pfam" id="PF00082">
    <property type="entry name" value="Peptidase_S8"/>
    <property type="match status" value="1"/>
</dbReference>
<keyword evidence="7" id="KW-0472">Membrane</keyword>
<keyword evidence="7" id="KW-1133">Transmembrane helix</keyword>
<dbReference type="GO" id="GO:0006508">
    <property type="term" value="P:proteolysis"/>
    <property type="evidence" value="ECO:0007669"/>
    <property type="project" value="UniProtKB-KW"/>
</dbReference>
<keyword evidence="3 5" id="KW-0378">Hydrolase</keyword>
<comment type="similarity">
    <text evidence="1 5 6">Belongs to the peptidase S8 family.</text>
</comment>
<dbReference type="PROSITE" id="PS51892">
    <property type="entry name" value="SUBTILASE"/>
    <property type="match status" value="1"/>
</dbReference>
<dbReference type="PROSITE" id="PS00138">
    <property type="entry name" value="SUBTILASE_SER"/>
    <property type="match status" value="1"/>
</dbReference>
<reference evidence="9 10" key="1">
    <citation type="submission" date="2017-10" db="EMBL/GenBank/DDBJ databases">
        <title>The draft genome sequence of Lewinella marina KCTC 32374.</title>
        <authorList>
            <person name="Wang K."/>
        </authorList>
    </citation>
    <scope>NUCLEOTIDE SEQUENCE [LARGE SCALE GENOMIC DNA]</scope>
    <source>
        <strain evidence="9 10">MKG-38</strain>
    </source>
</reference>
<dbReference type="PANTHER" id="PTHR43806:SF11">
    <property type="entry name" value="CEREVISIN-RELATED"/>
    <property type="match status" value="1"/>
</dbReference>
<dbReference type="PROSITE" id="PS00136">
    <property type="entry name" value="SUBTILASE_ASP"/>
    <property type="match status" value="1"/>
</dbReference>
<name>A0A2G0CEZ1_9BACT</name>
<evidence type="ECO:0000313" key="10">
    <source>
        <dbReference type="Proteomes" id="UP000226437"/>
    </source>
</evidence>
<dbReference type="InterPro" id="IPR022398">
    <property type="entry name" value="Peptidase_S8_His-AS"/>
</dbReference>
<evidence type="ECO:0000313" key="9">
    <source>
        <dbReference type="EMBL" id="PHK98487.1"/>
    </source>
</evidence>
<dbReference type="InterPro" id="IPR000209">
    <property type="entry name" value="Peptidase_S8/S53_dom"/>
</dbReference>
<protein>
    <submittedName>
        <fullName evidence="9">Subtilisin</fullName>
    </submittedName>
</protein>
<dbReference type="PANTHER" id="PTHR43806">
    <property type="entry name" value="PEPTIDASE S8"/>
    <property type="match status" value="1"/>
</dbReference>
<dbReference type="OrthoDB" id="9798386at2"/>
<dbReference type="GO" id="GO:0004252">
    <property type="term" value="F:serine-type endopeptidase activity"/>
    <property type="evidence" value="ECO:0007669"/>
    <property type="project" value="UniProtKB-UniRule"/>
</dbReference>
<feature type="active site" description="Charge relay system" evidence="5">
    <location>
        <position position="249"/>
    </location>
</feature>
<dbReference type="PROSITE" id="PS00137">
    <property type="entry name" value="SUBTILASE_HIS"/>
    <property type="match status" value="1"/>
</dbReference>
<dbReference type="AlphaFoldDB" id="A0A2G0CEZ1"/>
<dbReference type="EMBL" id="PDLO01000003">
    <property type="protein sequence ID" value="PHK98487.1"/>
    <property type="molecule type" value="Genomic_DNA"/>
</dbReference>
<dbReference type="InterPro" id="IPR050131">
    <property type="entry name" value="Peptidase_S8_subtilisin-like"/>
</dbReference>
<evidence type="ECO:0000256" key="5">
    <source>
        <dbReference type="PROSITE-ProRule" id="PRU01240"/>
    </source>
</evidence>
<keyword evidence="2 5" id="KW-0645">Protease</keyword>
<evidence type="ECO:0000256" key="1">
    <source>
        <dbReference type="ARBA" id="ARBA00011073"/>
    </source>
</evidence>
<evidence type="ECO:0000256" key="7">
    <source>
        <dbReference type="SAM" id="Phobius"/>
    </source>
</evidence>
<dbReference type="Proteomes" id="UP000226437">
    <property type="component" value="Unassembled WGS sequence"/>
</dbReference>
<feature type="transmembrane region" description="Helical" evidence="7">
    <location>
        <begin position="34"/>
        <end position="54"/>
    </location>
</feature>
<evidence type="ECO:0000256" key="2">
    <source>
        <dbReference type="ARBA" id="ARBA00022670"/>
    </source>
</evidence>
<evidence type="ECO:0000256" key="4">
    <source>
        <dbReference type="ARBA" id="ARBA00022825"/>
    </source>
</evidence>
<sequence length="500" mass="53480">MLLLTALALSLWFWRRNLKDAPLWMVLTYAGVGLIAWSDFSSVSLATNAFPKILKDFILLGMVGFVQSMAVRKQISVWSAVILIFAMFAAVHYLEDLIEAEEVQASSVEAPVEGISHLVELREGAQPGELSAFAAAEGLEIERAFFPEAASETLLDNYYVIAGIPTHADWEQRLNKLSTVTYSEPNETILVEPFIEAEETEAPVSANSLSINDPFTSEQWAMEVLNMDDYYRLLHQQTPRKTAKVVILDTGVDGGHEDLVDNYFSIESKYDDDPHGHGTHCAGIAAGVTNNGLGIGSLAGTGGESPFVEVSSVKVLSSGGMGTQKTIIAGIIEAVDEGADVVSLSLGGRSTQSSQRAYSAAVSYAHRNGAIVVAAAGNSNRDAKDFAPANAEGIITVSAIDQLLLRAPFSNRTENIKMAIAAPGVGIYSTIPGNGYKSYSGTSMACPFVAGLLGVMKSLDPELDHRRAYQILNSTGRESTETRITGRIVQPAAALAALVE</sequence>